<dbReference type="PATRIC" id="fig|1637975.4.peg.568"/>
<keyword evidence="3" id="KW-1185">Reference proteome</keyword>
<protein>
    <recommendedName>
        <fullName evidence="4">Group-specific protein</fullName>
    </recommendedName>
</protein>
<keyword evidence="1" id="KW-0732">Signal</keyword>
<feature type="chain" id="PRO_5006208524" description="Group-specific protein" evidence="1">
    <location>
        <begin position="23"/>
        <end position="140"/>
    </location>
</feature>
<evidence type="ECO:0000313" key="3">
    <source>
        <dbReference type="Proteomes" id="UP000050996"/>
    </source>
</evidence>
<dbReference type="EMBL" id="LJIX01000006">
    <property type="protein sequence ID" value="KQL17927.1"/>
    <property type="molecule type" value="Genomic_DNA"/>
</dbReference>
<accession>A0A0Q3VG69</accession>
<dbReference type="RefSeq" id="WP_056682523.1">
    <property type="nucleotide sequence ID" value="NZ_CP085712.1"/>
</dbReference>
<feature type="signal peptide" evidence="1">
    <location>
        <begin position="1"/>
        <end position="22"/>
    </location>
</feature>
<dbReference type="Proteomes" id="UP000050996">
    <property type="component" value="Unassembled WGS sequence"/>
</dbReference>
<organism evidence="2 3">
    <name type="scientific">Cytobacillus solani</name>
    <dbReference type="NCBI Taxonomy" id="1637975"/>
    <lineage>
        <taxon>Bacteria</taxon>
        <taxon>Bacillati</taxon>
        <taxon>Bacillota</taxon>
        <taxon>Bacilli</taxon>
        <taxon>Bacillales</taxon>
        <taxon>Bacillaceae</taxon>
        <taxon>Cytobacillus</taxon>
    </lineage>
</organism>
<sequence>MIKKIALTVLITFLFNPTHAPAQMKNVIEIYDIEQETVIKTITITSFIRKDSDKVLQGISSIYKKFNPLPEKGLLVKIPLDPAIHVTNQWINSLVDELIIFYPEEDEPFILIYDDENSTYFFTIDRKVPEEILFTLLFHH</sequence>
<reference evidence="2 3" key="1">
    <citation type="submission" date="2015-09" db="EMBL/GenBank/DDBJ databases">
        <title>Genome sequencing project for genomic taxonomy and phylogenomics of Bacillus-like bacteria.</title>
        <authorList>
            <person name="Liu B."/>
            <person name="Wang J."/>
            <person name="Zhu Y."/>
            <person name="Liu G."/>
            <person name="Chen Q."/>
            <person name="Chen Z."/>
            <person name="Lan J."/>
            <person name="Che J."/>
            <person name="Ge C."/>
            <person name="Shi H."/>
            <person name="Pan Z."/>
            <person name="Liu X."/>
        </authorList>
    </citation>
    <scope>NUCLEOTIDE SEQUENCE [LARGE SCALE GENOMIC DNA]</scope>
    <source>
        <strain evidence="2 3">FJAT-18043</strain>
    </source>
</reference>
<proteinExistence type="predicted"/>
<dbReference type="AlphaFoldDB" id="A0A0Q3VG69"/>
<evidence type="ECO:0000256" key="1">
    <source>
        <dbReference type="SAM" id="SignalP"/>
    </source>
</evidence>
<evidence type="ECO:0000313" key="2">
    <source>
        <dbReference type="EMBL" id="KQL17927.1"/>
    </source>
</evidence>
<evidence type="ECO:0008006" key="4">
    <source>
        <dbReference type="Google" id="ProtNLM"/>
    </source>
</evidence>
<comment type="caution">
    <text evidence="2">The sequence shown here is derived from an EMBL/GenBank/DDBJ whole genome shotgun (WGS) entry which is preliminary data.</text>
</comment>
<name>A0A0Q3VG69_9BACI</name>
<gene>
    <name evidence="2" type="ORF">AN957_04425</name>
</gene>